<protein>
    <recommendedName>
        <fullName evidence="2">DUF4426 domain-containing protein</fullName>
    </recommendedName>
</protein>
<evidence type="ECO:0000313" key="3">
    <source>
        <dbReference type="EMBL" id="AOS96584.1"/>
    </source>
</evidence>
<dbReference type="RefSeq" id="WP_069946702.1">
    <property type="nucleotide sequence ID" value="NZ_CP014143.1"/>
</dbReference>
<dbReference type="KEGG" id="micc:AUP74_01120"/>
<keyword evidence="1" id="KW-0732">Signal</keyword>
<dbReference type="PATRIC" id="fig|1769779.3.peg.1141"/>
<accession>A0A1C9W602</accession>
<proteinExistence type="predicted"/>
<evidence type="ECO:0000256" key="1">
    <source>
        <dbReference type="SAM" id="SignalP"/>
    </source>
</evidence>
<dbReference type="OrthoDB" id="8563353at2"/>
<name>A0A1C9W602_9GAMM</name>
<feature type="chain" id="PRO_5008895476" description="DUF4426 domain-containing protein" evidence="1">
    <location>
        <begin position="23"/>
        <end position="150"/>
    </location>
</feature>
<dbReference type="Proteomes" id="UP000095672">
    <property type="component" value="Chromosome"/>
</dbReference>
<evidence type="ECO:0000313" key="4">
    <source>
        <dbReference type="Proteomes" id="UP000095672"/>
    </source>
</evidence>
<gene>
    <name evidence="3" type="ORF">AUP74_01120</name>
</gene>
<feature type="domain" description="DUF4426" evidence="2">
    <location>
        <begin position="32"/>
        <end position="147"/>
    </location>
</feature>
<sequence precursor="true">MKRILTAVAAAALLFWAVSAAAQEAKVIKSHEDFGDYRVVYSVFNSSFIKPEIAQQYKLVRADDRAYVNVSVVEKDSGQHGLASEVGGTATNLIQQSRPLKFLEIREGPAVYYLAPLRFEDEEVLTFKVDVKLPNGRTEQLTFRRQLDKL</sequence>
<dbReference type="STRING" id="1769779.AUP74_01120"/>
<dbReference type="InterPro" id="IPR025218">
    <property type="entry name" value="DUF4426"/>
</dbReference>
<dbReference type="Gene3D" id="2.60.40.3340">
    <property type="entry name" value="Domain of unknown function DUF4426"/>
    <property type="match status" value="1"/>
</dbReference>
<dbReference type="EMBL" id="CP014143">
    <property type="protein sequence ID" value="AOS96584.1"/>
    <property type="molecule type" value="Genomic_DNA"/>
</dbReference>
<reference evidence="4" key="1">
    <citation type="submission" date="2016-01" db="EMBL/GenBank/DDBJ databases">
        <title>Complete genome sequence of Microbulbifer sp. CCB-MM1, a halophile isolated from Matang Mangrove Forest, Perak.</title>
        <authorList>
            <person name="Moh T.H."/>
            <person name="Dinesh B."/>
            <person name="Lau N.-S."/>
            <person name="Go F."/>
            <person name="Alexander Chong S.-C."/>
        </authorList>
    </citation>
    <scope>NUCLEOTIDE SEQUENCE [LARGE SCALE GENOMIC DNA]</scope>
    <source>
        <strain evidence="4">CCB-MM1</strain>
    </source>
</reference>
<evidence type="ECO:0000259" key="2">
    <source>
        <dbReference type="Pfam" id="PF14467"/>
    </source>
</evidence>
<dbReference type="AlphaFoldDB" id="A0A1C9W602"/>
<dbReference type="Pfam" id="PF14467">
    <property type="entry name" value="DUF4426"/>
    <property type="match status" value="1"/>
</dbReference>
<feature type="signal peptide" evidence="1">
    <location>
        <begin position="1"/>
        <end position="22"/>
    </location>
</feature>
<organism evidence="3 4">
    <name type="scientific">Microbulbifer aggregans</name>
    <dbReference type="NCBI Taxonomy" id="1769779"/>
    <lineage>
        <taxon>Bacteria</taxon>
        <taxon>Pseudomonadati</taxon>
        <taxon>Pseudomonadota</taxon>
        <taxon>Gammaproteobacteria</taxon>
        <taxon>Cellvibrionales</taxon>
        <taxon>Microbulbiferaceae</taxon>
        <taxon>Microbulbifer</taxon>
    </lineage>
</organism>
<keyword evidence="4" id="KW-1185">Reference proteome</keyword>